<evidence type="ECO:0008006" key="4">
    <source>
        <dbReference type="Google" id="ProtNLM"/>
    </source>
</evidence>
<feature type="coiled-coil region" evidence="1">
    <location>
        <begin position="26"/>
        <end position="67"/>
    </location>
</feature>
<dbReference type="PROSITE" id="PS51257">
    <property type="entry name" value="PROKAR_LIPOPROTEIN"/>
    <property type="match status" value="1"/>
</dbReference>
<evidence type="ECO:0000313" key="3">
    <source>
        <dbReference type="Proteomes" id="UP001424741"/>
    </source>
</evidence>
<name>A0ABP9UY09_9BACT</name>
<sequence length="251" mass="28693">MKCRYLLSAALCLILSSCQKEPSQDLETVKASLSQAQQELISLRNEVSSKSREIIGLQNQIIDLQQQRASLHIANVRTTDVITRQLDQLSPSAETTGIEQTTHRESLIDLLNTLNSSDHFTESPEEGLCKYVKVLKSELEILALYDSPLDYYRELKIEDTNIRWDESASLEEYLLKSSLARELISLHYRCYLSSHQGYYFTPEELPLLQLGLSNFPGLKALHGEAGYYSADIAKYLLEYRFQLPEPDPERE</sequence>
<dbReference type="RefSeq" id="WP_346187973.1">
    <property type="nucleotide sequence ID" value="NZ_BAABRL010000003.1"/>
</dbReference>
<evidence type="ECO:0000256" key="1">
    <source>
        <dbReference type="SAM" id="Coils"/>
    </source>
</evidence>
<dbReference type="EMBL" id="BAABRL010000003">
    <property type="protein sequence ID" value="GAA5495133.1"/>
    <property type="molecule type" value="Genomic_DNA"/>
</dbReference>
<proteinExistence type="predicted"/>
<comment type="caution">
    <text evidence="2">The sequence shown here is derived from an EMBL/GenBank/DDBJ whole genome shotgun (WGS) entry which is preliminary data.</text>
</comment>
<evidence type="ECO:0000313" key="2">
    <source>
        <dbReference type="EMBL" id="GAA5495133.1"/>
    </source>
</evidence>
<accession>A0ABP9UY09</accession>
<dbReference type="Proteomes" id="UP001424741">
    <property type="component" value="Unassembled WGS sequence"/>
</dbReference>
<keyword evidence="3" id="KW-1185">Reference proteome</keyword>
<reference evidence="2 3" key="1">
    <citation type="submission" date="2024-02" db="EMBL/GenBank/DDBJ databases">
        <title>Rubritalea halochordaticola NBRC 107102.</title>
        <authorList>
            <person name="Ichikawa N."/>
            <person name="Katano-Makiyama Y."/>
            <person name="Hidaka K."/>
        </authorList>
    </citation>
    <scope>NUCLEOTIDE SEQUENCE [LARGE SCALE GENOMIC DNA]</scope>
    <source>
        <strain evidence="2 3">NBRC 107102</strain>
    </source>
</reference>
<protein>
    <recommendedName>
        <fullName evidence="4">YARHG domain-containing protein</fullName>
    </recommendedName>
</protein>
<organism evidence="2 3">
    <name type="scientific">Rubritalea halochordaticola</name>
    <dbReference type="NCBI Taxonomy" id="714537"/>
    <lineage>
        <taxon>Bacteria</taxon>
        <taxon>Pseudomonadati</taxon>
        <taxon>Verrucomicrobiota</taxon>
        <taxon>Verrucomicrobiia</taxon>
        <taxon>Verrucomicrobiales</taxon>
        <taxon>Rubritaleaceae</taxon>
        <taxon>Rubritalea</taxon>
    </lineage>
</organism>
<gene>
    <name evidence="2" type="ORF">Rhal01_01305</name>
</gene>
<keyword evidence="1" id="KW-0175">Coiled coil</keyword>